<feature type="region of interest" description="Disordered" evidence="5">
    <location>
        <begin position="1"/>
        <end position="22"/>
    </location>
</feature>
<dbReference type="Proteomes" id="UP001381174">
    <property type="component" value="Unassembled WGS sequence"/>
</dbReference>
<evidence type="ECO:0000259" key="9">
    <source>
        <dbReference type="PROSITE" id="PS50113"/>
    </source>
</evidence>
<dbReference type="InterPro" id="IPR035965">
    <property type="entry name" value="PAS-like_dom_sf"/>
</dbReference>
<dbReference type="PROSITE" id="PS50110">
    <property type="entry name" value="RESPONSE_REGULATORY"/>
    <property type="match status" value="2"/>
</dbReference>
<evidence type="ECO:0000256" key="3">
    <source>
        <dbReference type="ARBA" id="ARBA00022553"/>
    </source>
</evidence>
<evidence type="ECO:0000256" key="2">
    <source>
        <dbReference type="ARBA" id="ARBA00012438"/>
    </source>
</evidence>
<comment type="caution">
    <text evidence="10">The sequence shown here is derived from an EMBL/GenBank/DDBJ whole genome shotgun (WGS) entry which is preliminary data.</text>
</comment>
<dbReference type="SUPFAM" id="SSF55874">
    <property type="entry name" value="ATPase domain of HSP90 chaperone/DNA topoisomerase II/histidine kinase"/>
    <property type="match status" value="1"/>
</dbReference>
<dbReference type="InterPro" id="IPR011006">
    <property type="entry name" value="CheY-like_superfamily"/>
</dbReference>
<dbReference type="CDD" id="cd00082">
    <property type="entry name" value="HisKA"/>
    <property type="match status" value="1"/>
</dbReference>
<proteinExistence type="predicted"/>
<dbReference type="InterPro" id="IPR001789">
    <property type="entry name" value="Sig_transdc_resp-reg_receiver"/>
</dbReference>
<comment type="catalytic activity">
    <reaction evidence="1">
        <text>ATP + protein L-histidine = ADP + protein N-phospho-L-histidine.</text>
        <dbReference type="EC" id="2.7.13.3"/>
    </reaction>
</comment>
<dbReference type="Gene3D" id="3.30.450.20">
    <property type="entry name" value="PAS domain"/>
    <property type="match status" value="1"/>
</dbReference>
<evidence type="ECO:0000256" key="4">
    <source>
        <dbReference type="PROSITE-ProRule" id="PRU00169"/>
    </source>
</evidence>
<evidence type="ECO:0000313" key="10">
    <source>
        <dbReference type="EMBL" id="MEI7037021.1"/>
    </source>
</evidence>
<accession>A0ABU8JCV3</accession>
<dbReference type="InterPro" id="IPR005467">
    <property type="entry name" value="His_kinase_dom"/>
</dbReference>
<feature type="domain" description="PAS" evidence="8">
    <location>
        <begin position="185"/>
        <end position="260"/>
    </location>
</feature>
<dbReference type="SUPFAM" id="SSF52172">
    <property type="entry name" value="CheY-like"/>
    <property type="match status" value="2"/>
</dbReference>
<dbReference type="PROSITE" id="PS50113">
    <property type="entry name" value="PAC"/>
    <property type="match status" value="1"/>
</dbReference>
<dbReference type="Gene3D" id="3.30.565.10">
    <property type="entry name" value="Histidine kinase-like ATPase, C-terminal domain"/>
    <property type="match status" value="1"/>
</dbReference>
<dbReference type="SUPFAM" id="SSF47384">
    <property type="entry name" value="Homodimeric domain of signal transducing histidine kinase"/>
    <property type="match status" value="1"/>
</dbReference>
<dbReference type="PROSITE" id="PS50109">
    <property type="entry name" value="HIS_KIN"/>
    <property type="match status" value="1"/>
</dbReference>
<dbReference type="Pfam" id="PF00072">
    <property type="entry name" value="Response_reg"/>
    <property type="match status" value="2"/>
</dbReference>
<dbReference type="EMBL" id="JBBBNY010000005">
    <property type="protein sequence ID" value="MEI7037021.1"/>
    <property type="molecule type" value="Genomic_DNA"/>
</dbReference>
<dbReference type="EC" id="2.7.13.3" evidence="2"/>
<dbReference type="Pfam" id="PF02518">
    <property type="entry name" value="HATPase_c"/>
    <property type="match status" value="1"/>
</dbReference>
<evidence type="ECO:0000259" key="7">
    <source>
        <dbReference type="PROSITE" id="PS50110"/>
    </source>
</evidence>
<evidence type="ECO:0000259" key="6">
    <source>
        <dbReference type="PROSITE" id="PS50109"/>
    </source>
</evidence>
<dbReference type="NCBIfam" id="TIGR00229">
    <property type="entry name" value="sensory_box"/>
    <property type="match status" value="1"/>
</dbReference>
<dbReference type="SMART" id="SM00388">
    <property type="entry name" value="HisKA"/>
    <property type="match status" value="1"/>
</dbReference>
<dbReference type="Pfam" id="PF08447">
    <property type="entry name" value="PAS_3"/>
    <property type="match status" value="1"/>
</dbReference>
<feature type="domain" description="Histidine kinase" evidence="6">
    <location>
        <begin position="327"/>
        <end position="545"/>
    </location>
</feature>
<dbReference type="CDD" id="cd00156">
    <property type="entry name" value="REC"/>
    <property type="match status" value="1"/>
</dbReference>
<dbReference type="InterPro" id="IPR000700">
    <property type="entry name" value="PAS-assoc_C"/>
</dbReference>
<evidence type="ECO:0000256" key="1">
    <source>
        <dbReference type="ARBA" id="ARBA00000085"/>
    </source>
</evidence>
<dbReference type="InterPro" id="IPR013655">
    <property type="entry name" value="PAS_fold_3"/>
</dbReference>
<feature type="domain" description="Response regulatory" evidence="7">
    <location>
        <begin position="29"/>
        <end position="145"/>
    </location>
</feature>
<dbReference type="InterPro" id="IPR000014">
    <property type="entry name" value="PAS"/>
</dbReference>
<dbReference type="SMART" id="SM00086">
    <property type="entry name" value="PAC"/>
    <property type="match status" value="1"/>
</dbReference>
<evidence type="ECO:0000313" key="11">
    <source>
        <dbReference type="Proteomes" id="UP001381174"/>
    </source>
</evidence>
<dbReference type="InterPro" id="IPR003594">
    <property type="entry name" value="HATPase_dom"/>
</dbReference>
<reference evidence="10 11" key="1">
    <citation type="journal article" date="2014" name="Int. J. Syst. Evol. Microbiol.">
        <title>Fulvimonas yonginensis sp. nov., isolated from greenhouse soil, and emended description of the genus Fulvimonas.</title>
        <authorList>
            <person name="Ahn J.H."/>
            <person name="Kim S.J."/>
            <person name="Weon H.Y."/>
            <person name="Hong S.B."/>
            <person name="Seok S.J."/>
            <person name="Kwon S.W."/>
        </authorList>
    </citation>
    <scope>NUCLEOTIDE SEQUENCE [LARGE SCALE GENOMIC DNA]</scope>
    <source>
        <strain evidence="10 11">KACC 16952</strain>
    </source>
</reference>
<name>A0ABU8JCV3_9GAMM</name>
<keyword evidence="3 4" id="KW-0597">Phosphoprotein</keyword>
<dbReference type="PANTHER" id="PTHR43547:SF2">
    <property type="entry name" value="HYBRID SIGNAL TRANSDUCTION HISTIDINE KINASE C"/>
    <property type="match status" value="1"/>
</dbReference>
<dbReference type="SUPFAM" id="SSF55785">
    <property type="entry name" value="PYP-like sensor domain (PAS domain)"/>
    <property type="match status" value="1"/>
</dbReference>
<dbReference type="InterPro" id="IPR001610">
    <property type="entry name" value="PAC"/>
</dbReference>
<dbReference type="InterPro" id="IPR036890">
    <property type="entry name" value="HATPase_C_sf"/>
</dbReference>
<gene>
    <name evidence="10" type="ORF">WAT24_09675</name>
</gene>
<dbReference type="Gene3D" id="3.40.50.2300">
    <property type="match status" value="2"/>
</dbReference>
<evidence type="ECO:0000256" key="5">
    <source>
        <dbReference type="SAM" id="MobiDB-lite"/>
    </source>
</evidence>
<feature type="modified residue" description="4-aspartylphosphate" evidence="4">
    <location>
        <position position="77"/>
    </location>
</feature>
<dbReference type="CDD" id="cd00130">
    <property type="entry name" value="PAS"/>
    <property type="match status" value="1"/>
</dbReference>
<dbReference type="RefSeq" id="WP_336807644.1">
    <property type="nucleotide sequence ID" value="NZ_JBBBNY010000005.1"/>
</dbReference>
<dbReference type="InterPro" id="IPR003661">
    <property type="entry name" value="HisK_dim/P_dom"/>
</dbReference>
<feature type="modified residue" description="4-aspartylphosphate" evidence="4">
    <location>
        <position position="620"/>
    </location>
</feature>
<dbReference type="Pfam" id="PF00512">
    <property type="entry name" value="HisKA"/>
    <property type="match status" value="1"/>
</dbReference>
<protein>
    <recommendedName>
        <fullName evidence="2">histidine kinase</fullName>
        <ecNumber evidence="2">2.7.13.3</ecNumber>
    </recommendedName>
</protein>
<dbReference type="SMART" id="SM00448">
    <property type="entry name" value="REC"/>
    <property type="match status" value="2"/>
</dbReference>
<dbReference type="InterPro" id="IPR036097">
    <property type="entry name" value="HisK_dim/P_sf"/>
</dbReference>
<dbReference type="Gene3D" id="1.10.287.130">
    <property type="match status" value="1"/>
</dbReference>
<feature type="domain" description="PAC" evidence="9">
    <location>
        <begin position="262"/>
        <end position="314"/>
    </location>
</feature>
<sequence>MNVPITHPRPASGRSGRPRVPVQPAERARILIVDDDERNLLAIRTVLEDIADVVLAKSGEEALRHLLKSEFAVILLDVYMPGMDGYETAQIIRAREQTKRIPIIFLSAVNKETEHLIRGYSMGAVDYVFKPVEPVVLRSKAAVFVDLYLMTREVRRKAQQEQQLLDANLRANAERLRAEQELRLAEQRQAAIIQSLPIILYLEERDATPRVPKFVGGNFKAVTGFDAEELVASPTLWLDRVHPDDRERLAQALRARRSGRVHAVEYRWQCADGQYKHFLDQTVLLRDADGQPLEYAGTVLDVTDRKELESQLLHVRKMDALGQLTGGIAHDFNNLLAAVLGGLGLIERRVALADDQRKVLEMTRHAAQQGAELVSRLLAFARKQKLEPARIDMRNLSATVTQLLTHTLGGLVALEWRLDEGLWSPYADETQLELALMNLAINARDAMPAGGRVCIACRNASIPEGTEDAPGDYVVLAVSDTGCGIPPDMLERVTEPFFTTKAVGKGTGLGLSMVYGFAQQSGGTMRIESRLDHGTTVEIWLPRAPEAARGLPHDPAADSPTGRGLARNILLVDDHEGVRATTAAMLEDLGHQVTTAADGEHVGQLIRTDGLDGIDFVISDYAMPLVSGSEVIRKLRAIKPGLPGVLISGYADTDAISGAPEGVVVVSKPFTPGQLQDAIAAAAATASYPAQPARPAAN</sequence>
<evidence type="ECO:0000259" key="8">
    <source>
        <dbReference type="PROSITE" id="PS50112"/>
    </source>
</evidence>
<feature type="domain" description="Response regulatory" evidence="7">
    <location>
        <begin position="568"/>
        <end position="683"/>
    </location>
</feature>
<feature type="compositionally biased region" description="Low complexity" evidence="5">
    <location>
        <begin position="8"/>
        <end position="20"/>
    </location>
</feature>
<dbReference type="InterPro" id="IPR004358">
    <property type="entry name" value="Sig_transdc_His_kin-like_C"/>
</dbReference>
<organism evidence="10 11">
    <name type="scientific">Fulvimonas yonginensis</name>
    <dbReference type="NCBI Taxonomy" id="1495200"/>
    <lineage>
        <taxon>Bacteria</taxon>
        <taxon>Pseudomonadati</taxon>
        <taxon>Pseudomonadota</taxon>
        <taxon>Gammaproteobacteria</taxon>
        <taxon>Lysobacterales</taxon>
        <taxon>Rhodanobacteraceae</taxon>
        <taxon>Fulvimonas</taxon>
    </lineage>
</organism>
<keyword evidence="11" id="KW-1185">Reference proteome</keyword>
<dbReference type="PANTHER" id="PTHR43547">
    <property type="entry name" value="TWO-COMPONENT HISTIDINE KINASE"/>
    <property type="match status" value="1"/>
</dbReference>
<dbReference type="PRINTS" id="PR00344">
    <property type="entry name" value="BCTRLSENSOR"/>
</dbReference>
<dbReference type="SMART" id="SM00387">
    <property type="entry name" value="HATPase_c"/>
    <property type="match status" value="1"/>
</dbReference>
<dbReference type="PROSITE" id="PS50112">
    <property type="entry name" value="PAS"/>
    <property type="match status" value="1"/>
</dbReference>